<accession>A0ABU5MS97</accession>
<dbReference type="Proteomes" id="UP001290861">
    <property type="component" value="Unassembled WGS sequence"/>
</dbReference>
<keyword evidence="2" id="KW-0732">Signal</keyword>
<feature type="region of interest" description="Disordered" evidence="1">
    <location>
        <begin position="36"/>
        <end position="59"/>
    </location>
</feature>
<evidence type="ECO:0000256" key="2">
    <source>
        <dbReference type="SAM" id="SignalP"/>
    </source>
</evidence>
<feature type="chain" id="PRO_5046040631" evidence="2">
    <location>
        <begin position="23"/>
        <end position="208"/>
    </location>
</feature>
<name>A0ABU5MS97_9BACT</name>
<evidence type="ECO:0000313" key="4">
    <source>
        <dbReference type="Proteomes" id="UP001290861"/>
    </source>
</evidence>
<feature type="region of interest" description="Disordered" evidence="1">
    <location>
        <begin position="189"/>
        <end position="208"/>
    </location>
</feature>
<evidence type="ECO:0000256" key="1">
    <source>
        <dbReference type="SAM" id="MobiDB-lite"/>
    </source>
</evidence>
<organism evidence="3 4">
    <name type="scientific">Pontiella agarivorans</name>
    <dbReference type="NCBI Taxonomy" id="3038953"/>
    <lineage>
        <taxon>Bacteria</taxon>
        <taxon>Pseudomonadati</taxon>
        <taxon>Kiritimatiellota</taxon>
        <taxon>Kiritimatiellia</taxon>
        <taxon>Kiritimatiellales</taxon>
        <taxon>Pontiellaceae</taxon>
        <taxon>Pontiella</taxon>
    </lineage>
</organism>
<evidence type="ECO:0000313" key="3">
    <source>
        <dbReference type="EMBL" id="MDZ8117072.1"/>
    </source>
</evidence>
<gene>
    <name evidence="3" type="ORF">P9H32_00405</name>
</gene>
<keyword evidence="4" id="KW-1185">Reference proteome</keyword>
<protein>
    <submittedName>
        <fullName evidence="3">Uncharacterized protein</fullName>
    </submittedName>
</protein>
<dbReference type="EMBL" id="JARVCO010000002">
    <property type="protein sequence ID" value="MDZ8117072.1"/>
    <property type="molecule type" value="Genomic_DNA"/>
</dbReference>
<feature type="signal peptide" evidence="2">
    <location>
        <begin position="1"/>
        <end position="22"/>
    </location>
</feature>
<sequence>MKRKWIILGAAGVLFAAATATAGTAKHAARVMVKGELEKERESSKDERENSSTRIKSESQHYELQVTVSNVIKKDGTFDLEWYFFKRNLDSEGEKSEPVLCEKDKVTLSIAGMKRVQHSVHSAELIWKETKTSKSSSNNNSSGSSGGKTFSGSMYDGYVILVRNEGQIVAKYSDERKYLTPTWMGRLDMPVEAGSARSSAPKKKKKKK</sequence>
<reference evidence="3 4" key="1">
    <citation type="journal article" date="2024" name="Appl. Environ. Microbiol.">
        <title>Pontiella agarivorans sp. nov., a novel marine anaerobic bacterium capable of degrading macroalgal polysaccharides and fixing nitrogen.</title>
        <authorList>
            <person name="Liu N."/>
            <person name="Kivenson V."/>
            <person name="Peng X."/>
            <person name="Cui Z."/>
            <person name="Lankiewicz T.S."/>
            <person name="Gosselin K.M."/>
            <person name="English C.J."/>
            <person name="Blair E.M."/>
            <person name="O'Malley M.A."/>
            <person name="Valentine D.L."/>
        </authorList>
    </citation>
    <scope>NUCLEOTIDE SEQUENCE [LARGE SCALE GENOMIC DNA]</scope>
    <source>
        <strain evidence="3 4">NLcol2</strain>
    </source>
</reference>
<dbReference type="RefSeq" id="WP_322606878.1">
    <property type="nucleotide sequence ID" value="NZ_JARVCO010000002.1"/>
</dbReference>
<comment type="caution">
    <text evidence="3">The sequence shown here is derived from an EMBL/GenBank/DDBJ whole genome shotgun (WGS) entry which is preliminary data.</text>
</comment>
<proteinExistence type="predicted"/>